<dbReference type="SMART" id="SM00849">
    <property type="entry name" value="Lactamase_B"/>
    <property type="match status" value="1"/>
</dbReference>
<feature type="domain" description="Metallo-beta-lactamase" evidence="1">
    <location>
        <begin position="81"/>
        <end position="296"/>
    </location>
</feature>
<keyword evidence="2" id="KW-0378">Hydrolase</keyword>
<dbReference type="EMBL" id="UOEU01000053">
    <property type="protein sequence ID" value="VAW30433.1"/>
    <property type="molecule type" value="Genomic_DNA"/>
</dbReference>
<dbReference type="SUPFAM" id="SSF56281">
    <property type="entry name" value="Metallo-hydrolase/oxidoreductase"/>
    <property type="match status" value="1"/>
</dbReference>
<dbReference type="InterPro" id="IPR001279">
    <property type="entry name" value="Metallo-B-lactamas"/>
</dbReference>
<dbReference type="Pfam" id="PF00753">
    <property type="entry name" value="Lactamase_B"/>
    <property type="match status" value="1"/>
</dbReference>
<dbReference type="InterPro" id="IPR050662">
    <property type="entry name" value="Sec-metab_biosynth-thioest"/>
</dbReference>
<dbReference type="Gene3D" id="3.60.15.10">
    <property type="entry name" value="Ribonuclease Z/Hydroxyacylglutathione hydrolase-like"/>
    <property type="match status" value="1"/>
</dbReference>
<name>A0A3B0UQ88_9ZZZZ</name>
<protein>
    <submittedName>
        <fullName evidence="2">MBL-fold metallo-hydrolase superfamily</fullName>
    </submittedName>
</protein>
<dbReference type="AlphaFoldDB" id="A0A3B0UQ88"/>
<dbReference type="GO" id="GO:0016787">
    <property type="term" value="F:hydrolase activity"/>
    <property type="evidence" value="ECO:0007669"/>
    <property type="project" value="UniProtKB-KW"/>
</dbReference>
<organism evidence="2">
    <name type="scientific">hydrothermal vent metagenome</name>
    <dbReference type="NCBI Taxonomy" id="652676"/>
    <lineage>
        <taxon>unclassified sequences</taxon>
        <taxon>metagenomes</taxon>
        <taxon>ecological metagenomes</taxon>
    </lineage>
</organism>
<reference evidence="2" key="1">
    <citation type="submission" date="2018-06" db="EMBL/GenBank/DDBJ databases">
        <authorList>
            <person name="Zhirakovskaya E."/>
        </authorList>
    </citation>
    <scope>NUCLEOTIDE SEQUENCE</scope>
</reference>
<accession>A0A3B0UQ88</accession>
<proteinExistence type="predicted"/>
<sequence length="388" mass="43030">MHCCIKTAVLLPQIINLTCHPVIFNGICTTESLSVYDCPLAHSPLTNLPPIIPHMKQPQKFTTGNGRNIYTFPVQSFPSLVNNIYIISDGDHLILVDCGSGFAQANDELAAGFTAVAQKFNEAISLEAISHILITHGHIDHFGGLPFVRQFTAAPVGVHILDRRVLSNHEERAIFASSRLDNFLEGAGVSEKRRQTLMQVYLFGKQYYKSTPVQFLLEEGTPTVGDIQLFHVPGHCPGQVCLLVDDILLTADHILSRITPHQAPESITNNMGLGHYLDSLTKIEQVKGVRLALGGHEEPMEDVYGRIQAIKQSHDSRLNKVLESCQEPKSLADISRDLFGKVESYHVLLALEEAGAHVEYLYQRGELIAANLDEIEKIHHPVIQYQKA</sequence>
<dbReference type="PANTHER" id="PTHR23131">
    <property type="entry name" value="ENDORIBONUCLEASE LACTB2"/>
    <property type="match status" value="1"/>
</dbReference>
<evidence type="ECO:0000259" key="1">
    <source>
        <dbReference type="SMART" id="SM00849"/>
    </source>
</evidence>
<evidence type="ECO:0000313" key="2">
    <source>
        <dbReference type="EMBL" id="VAW30433.1"/>
    </source>
</evidence>
<gene>
    <name evidence="2" type="ORF">MNBD_CHLOROFLEXI01-1913</name>
</gene>
<dbReference type="PANTHER" id="PTHR23131:SF4">
    <property type="entry name" value="METALLO-BETA-LACTAMASE SUPERFAMILY POTEIN"/>
    <property type="match status" value="1"/>
</dbReference>
<dbReference type="InterPro" id="IPR036866">
    <property type="entry name" value="RibonucZ/Hydroxyglut_hydro"/>
</dbReference>